<feature type="compositionally biased region" description="Acidic residues" evidence="8">
    <location>
        <begin position="238"/>
        <end position="270"/>
    </location>
</feature>
<accession>T0R6W7</accession>
<keyword evidence="2 7" id="KW-0690">Ribosome biogenesis</keyword>
<dbReference type="VEuPathDB" id="FungiDB:SDRG_00404"/>
<dbReference type="PANTHER" id="PTHR17039:SF0">
    <property type="entry name" value="U3 SMALL NUCLEOLAR RIBONUCLEOPROTEIN PROTEIN MPP10"/>
    <property type="match status" value="1"/>
</dbReference>
<dbReference type="OrthoDB" id="445326at2759"/>
<evidence type="ECO:0000256" key="6">
    <source>
        <dbReference type="ARBA" id="ARBA00029455"/>
    </source>
</evidence>
<dbReference type="RefSeq" id="XP_008604099.1">
    <property type="nucleotide sequence ID" value="XM_008605877.1"/>
</dbReference>
<feature type="compositionally biased region" description="Basic and acidic residues" evidence="8">
    <location>
        <begin position="224"/>
        <end position="235"/>
    </location>
</feature>
<dbReference type="PANTHER" id="PTHR17039">
    <property type="entry name" value="U3 SMALL NUCLEOLAR RIBONUCLEOPROTEIN PROTEIN MPP10"/>
    <property type="match status" value="1"/>
</dbReference>
<keyword evidence="3 7" id="KW-0698">rRNA processing</keyword>
<feature type="compositionally biased region" description="Basic residues" evidence="8">
    <location>
        <begin position="517"/>
        <end position="529"/>
    </location>
</feature>
<dbReference type="OMA" id="THFEYKP"/>
<feature type="compositionally biased region" description="Acidic residues" evidence="8">
    <location>
        <begin position="171"/>
        <end position="219"/>
    </location>
</feature>
<sequence>MTEAATFRDDVLEKPEAFFTPSDDVATTIAHFTKYLFDQGKQCPTTPKTPLDTLYVDGFDADQIWEQLKLQNEPVAKEVGRYVKRVVKNPKSVVLFHAGADEDEQADDDDEMDNDDDDNEKDDNELSVEEEQDEDDDEAMNSDDDDDEAPKKKRAAPKKASKKRKRVPDAEGIEDGFFDWDEMEKAAEEEENEDSMDDDAEDLEDDDEDDDDEDEDGLFEDGGVNEKKATYKDFFEGGSDDDADGGNDDDEDEVEAEVDAEDAASDDEDNAPSTSSNKRKALTEDEEEDVAERGILSSHQRRMANLHSQIESLEEEALGDKPWALKGEVKAAARPENSLLEATLEYDRPTRVAPTITVEVTQALEEIIKERIREDQYDDVIRKFAVNENAQREVADLSMEKSKEGLGDIYEKEYMKNAMGFEDTSDMKKEQEEIEAMFQKLCWKLDALSNFHFTPKPVVREMAVQSTAPAITMEEAVPIGVSDATMAAPEEVYDKKRKRDAVVRSQEEMSQDERKAARNAKKHARRKERKQKDADERLVAKINPGMGNKYEKKKMLEGLTAKNVTKGKEIEGSTRQFSNSSEFFTKLQADASKTIDQHRAEKAAAKKADAKSASFYKL</sequence>
<organism evidence="9 10">
    <name type="scientific">Saprolegnia diclina (strain VS20)</name>
    <dbReference type="NCBI Taxonomy" id="1156394"/>
    <lineage>
        <taxon>Eukaryota</taxon>
        <taxon>Sar</taxon>
        <taxon>Stramenopiles</taxon>
        <taxon>Oomycota</taxon>
        <taxon>Saprolegniomycetes</taxon>
        <taxon>Saprolegniales</taxon>
        <taxon>Saprolegniaceae</taxon>
        <taxon>Saprolegnia</taxon>
    </lineage>
</organism>
<comment type="function">
    <text evidence="7">Involved in nucleolar processing of pre-18S ribosomal RNA.</text>
</comment>
<evidence type="ECO:0000256" key="1">
    <source>
        <dbReference type="ARBA" id="ARBA00004604"/>
    </source>
</evidence>
<dbReference type="GO" id="GO:0032040">
    <property type="term" value="C:small-subunit processome"/>
    <property type="evidence" value="ECO:0007669"/>
    <property type="project" value="TreeGrafter"/>
</dbReference>
<dbReference type="InterPro" id="IPR012173">
    <property type="entry name" value="Mpp10"/>
</dbReference>
<keyword evidence="10" id="KW-1185">Reference proteome</keyword>
<dbReference type="Pfam" id="PF04006">
    <property type="entry name" value="Mpp10"/>
    <property type="match status" value="1"/>
</dbReference>
<dbReference type="InParanoid" id="T0R6W7"/>
<dbReference type="STRING" id="1156394.T0R6W7"/>
<dbReference type="AlphaFoldDB" id="T0R6W7"/>
<comment type="similarity">
    <text evidence="6 7">Belongs to the MPP10 family.</text>
</comment>
<dbReference type="GO" id="GO:0034457">
    <property type="term" value="C:Mpp10 complex"/>
    <property type="evidence" value="ECO:0007669"/>
    <property type="project" value="UniProtKB-UniRule"/>
</dbReference>
<keyword evidence="5 7" id="KW-0687">Ribonucleoprotein</keyword>
<evidence type="ECO:0000256" key="5">
    <source>
        <dbReference type="ARBA" id="ARBA00023274"/>
    </source>
</evidence>
<protein>
    <recommendedName>
        <fullName evidence="7">U3 small nucleolar ribonucleoprotein protein MPP10</fullName>
    </recommendedName>
</protein>
<evidence type="ECO:0000256" key="8">
    <source>
        <dbReference type="SAM" id="MobiDB-lite"/>
    </source>
</evidence>
<feature type="region of interest" description="Disordered" evidence="8">
    <location>
        <begin position="497"/>
        <end position="537"/>
    </location>
</feature>
<dbReference type="Proteomes" id="UP000030762">
    <property type="component" value="Unassembled WGS sequence"/>
</dbReference>
<dbReference type="GO" id="GO:0005732">
    <property type="term" value="C:sno(s)RNA-containing ribonucleoprotein complex"/>
    <property type="evidence" value="ECO:0007669"/>
    <property type="project" value="UniProtKB-UniRule"/>
</dbReference>
<dbReference type="GO" id="GO:0006364">
    <property type="term" value="P:rRNA processing"/>
    <property type="evidence" value="ECO:0007669"/>
    <property type="project" value="UniProtKB-KW"/>
</dbReference>
<evidence type="ECO:0000256" key="3">
    <source>
        <dbReference type="ARBA" id="ARBA00022552"/>
    </source>
</evidence>
<evidence type="ECO:0000256" key="7">
    <source>
        <dbReference type="PIRNR" id="PIRNR017300"/>
    </source>
</evidence>
<evidence type="ECO:0000256" key="4">
    <source>
        <dbReference type="ARBA" id="ARBA00023242"/>
    </source>
</evidence>
<gene>
    <name evidence="9" type="ORF">SDRG_00404</name>
</gene>
<feature type="compositionally biased region" description="Acidic residues" evidence="8">
    <location>
        <begin position="101"/>
        <end position="148"/>
    </location>
</feature>
<name>T0R6W7_SAPDV</name>
<reference evidence="9 10" key="1">
    <citation type="submission" date="2012-04" db="EMBL/GenBank/DDBJ databases">
        <title>The Genome Sequence of Saprolegnia declina VS20.</title>
        <authorList>
            <consortium name="The Broad Institute Genome Sequencing Platform"/>
            <person name="Russ C."/>
            <person name="Nusbaum C."/>
            <person name="Tyler B."/>
            <person name="van West P."/>
            <person name="Dieguez-Uribeondo J."/>
            <person name="de Bruijn I."/>
            <person name="Tripathy S."/>
            <person name="Jiang R."/>
            <person name="Young S.K."/>
            <person name="Zeng Q."/>
            <person name="Gargeya S."/>
            <person name="Fitzgerald M."/>
            <person name="Haas B."/>
            <person name="Abouelleil A."/>
            <person name="Alvarado L."/>
            <person name="Arachchi H.M."/>
            <person name="Berlin A."/>
            <person name="Chapman S.B."/>
            <person name="Goldberg J."/>
            <person name="Griggs A."/>
            <person name="Gujja S."/>
            <person name="Hansen M."/>
            <person name="Howarth C."/>
            <person name="Imamovic A."/>
            <person name="Larimer J."/>
            <person name="McCowen C."/>
            <person name="Montmayeur A."/>
            <person name="Murphy C."/>
            <person name="Neiman D."/>
            <person name="Pearson M."/>
            <person name="Priest M."/>
            <person name="Roberts A."/>
            <person name="Saif S."/>
            <person name="Shea T."/>
            <person name="Sisk P."/>
            <person name="Sykes S."/>
            <person name="Wortman J."/>
            <person name="Nusbaum C."/>
            <person name="Birren B."/>
        </authorList>
    </citation>
    <scope>NUCLEOTIDE SEQUENCE [LARGE SCALE GENOMIC DNA]</scope>
    <source>
        <strain evidence="9 10">VS20</strain>
    </source>
</reference>
<dbReference type="PIRSF" id="PIRSF017300">
    <property type="entry name" value="snoRNP_Mpp10"/>
    <property type="match status" value="1"/>
</dbReference>
<evidence type="ECO:0000313" key="10">
    <source>
        <dbReference type="Proteomes" id="UP000030762"/>
    </source>
</evidence>
<feature type="compositionally biased region" description="Basic and acidic residues" evidence="8">
    <location>
        <begin position="500"/>
        <end position="516"/>
    </location>
</feature>
<dbReference type="EMBL" id="JH767132">
    <property type="protein sequence ID" value="EQC42676.1"/>
    <property type="molecule type" value="Genomic_DNA"/>
</dbReference>
<dbReference type="eggNOG" id="KOG2600">
    <property type="taxonomic scope" value="Eukaryota"/>
</dbReference>
<feature type="region of interest" description="Disordered" evidence="8">
    <location>
        <begin position="96"/>
        <end position="299"/>
    </location>
</feature>
<evidence type="ECO:0000313" key="9">
    <source>
        <dbReference type="EMBL" id="EQC42676.1"/>
    </source>
</evidence>
<proteinExistence type="inferred from homology"/>
<keyword evidence="4 7" id="KW-0539">Nucleus</keyword>
<evidence type="ECO:0000256" key="2">
    <source>
        <dbReference type="ARBA" id="ARBA00022517"/>
    </source>
</evidence>
<dbReference type="GeneID" id="19941131"/>
<feature type="compositionally biased region" description="Basic residues" evidence="8">
    <location>
        <begin position="151"/>
        <end position="166"/>
    </location>
</feature>
<comment type="subcellular location">
    <subcellularLocation>
        <location evidence="1 7">Nucleus</location>
        <location evidence="1 7">Nucleolus</location>
    </subcellularLocation>
</comment>